<dbReference type="Pfam" id="PF00378">
    <property type="entry name" value="ECH_1"/>
    <property type="match status" value="1"/>
</dbReference>
<dbReference type="InterPro" id="IPR001753">
    <property type="entry name" value="Enoyl-CoA_hydra/iso"/>
</dbReference>
<dbReference type="FunFam" id="3.90.226.10:FF:000077">
    <property type="entry name" value="Putative enoyl-CoA hydratase echA21"/>
    <property type="match status" value="1"/>
</dbReference>
<keyword evidence="8" id="KW-1185">Reference proteome</keyword>
<dbReference type="InterPro" id="IPR018376">
    <property type="entry name" value="Enoyl-CoA_hyd/isom_CS"/>
</dbReference>
<accession>A0AAN7UMH0</accession>
<dbReference type="Proteomes" id="UP001344447">
    <property type="component" value="Unassembled WGS sequence"/>
</dbReference>
<dbReference type="FunFam" id="1.10.12.10:FF:000004">
    <property type="entry name" value="Delta3,5-delta2,4-dienoyl-CoA isomerase"/>
    <property type="match status" value="1"/>
</dbReference>
<comment type="caution">
    <text evidence="7">The sequence shown here is derived from an EMBL/GenBank/DDBJ whole genome shotgun (WGS) entry which is preliminary data.</text>
</comment>
<comment type="pathway">
    <text evidence="1">Lipid metabolism; fatty acid beta-oxidation.</text>
</comment>
<dbReference type="EMBL" id="JAVFKY010000001">
    <property type="protein sequence ID" value="KAK5584703.1"/>
    <property type="molecule type" value="Genomic_DNA"/>
</dbReference>
<organism evidence="7 8">
    <name type="scientific">Dictyostelium firmibasis</name>
    <dbReference type="NCBI Taxonomy" id="79012"/>
    <lineage>
        <taxon>Eukaryota</taxon>
        <taxon>Amoebozoa</taxon>
        <taxon>Evosea</taxon>
        <taxon>Eumycetozoa</taxon>
        <taxon>Dictyostelia</taxon>
        <taxon>Dictyosteliales</taxon>
        <taxon>Dictyosteliaceae</taxon>
        <taxon>Dictyostelium</taxon>
    </lineage>
</organism>
<name>A0AAN7UMH0_9MYCE</name>
<reference evidence="7 8" key="1">
    <citation type="submission" date="2023-11" db="EMBL/GenBank/DDBJ databases">
        <title>Dfirmibasis_genome.</title>
        <authorList>
            <person name="Edelbroek B."/>
            <person name="Kjellin J."/>
            <person name="Jerlstrom-Hultqvist J."/>
            <person name="Soderbom F."/>
        </authorList>
    </citation>
    <scope>NUCLEOTIDE SEQUENCE [LARGE SCALE GENOMIC DNA]</scope>
    <source>
        <strain evidence="7 8">TNS-C-14</strain>
    </source>
</reference>
<evidence type="ECO:0008006" key="9">
    <source>
        <dbReference type="Google" id="ProtNLM"/>
    </source>
</evidence>
<keyword evidence="5" id="KW-0413">Isomerase</keyword>
<evidence type="ECO:0000256" key="3">
    <source>
        <dbReference type="ARBA" id="ARBA00022832"/>
    </source>
</evidence>
<dbReference type="PROSITE" id="PS00166">
    <property type="entry name" value="ENOYL_COA_HYDRATASE"/>
    <property type="match status" value="1"/>
</dbReference>
<keyword evidence="4" id="KW-0443">Lipid metabolism</keyword>
<comment type="similarity">
    <text evidence="2 6">Belongs to the enoyl-CoA hydratase/isomerase family.</text>
</comment>
<evidence type="ECO:0000256" key="4">
    <source>
        <dbReference type="ARBA" id="ARBA00023098"/>
    </source>
</evidence>
<dbReference type="CDD" id="cd06558">
    <property type="entry name" value="crotonase-like"/>
    <property type="match status" value="1"/>
</dbReference>
<dbReference type="PANTHER" id="PTHR43149:SF1">
    <property type="entry name" value="DELTA(3,5)-DELTA(2,4)-DIENOYL-COA ISOMERASE, MITOCHONDRIAL"/>
    <property type="match status" value="1"/>
</dbReference>
<gene>
    <name evidence="7" type="ORF">RB653_006319</name>
</gene>
<dbReference type="Gene3D" id="3.90.226.10">
    <property type="entry name" value="2-enoyl-CoA Hydratase, Chain A, domain 1"/>
    <property type="match status" value="1"/>
</dbReference>
<keyword evidence="3" id="KW-0276">Fatty acid metabolism</keyword>
<dbReference type="Gene3D" id="1.10.12.10">
    <property type="entry name" value="Lyase 2-enoyl-coa Hydratase, Chain A, domain 2"/>
    <property type="match status" value="1"/>
</dbReference>
<dbReference type="PANTHER" id="PTHR43149">
    <property type="entry name" value="ENOYL-COA HYDRATASE"/>
    <property type="match status" value="1"/>
</dbReference>
<sequence length="293" mass="32562">MEGSLFFTNATPSTSVLKITDYKYLRLDKNENTYVSELVLCRPKQYNSMDDDFYNEFISIYDEIQNDPKIRCVILRGEGKGLTAGLNLGKIAPLITGDSDVSQSQNNLDLFKMIRRWQASLDKINKCSKPTIALIHGACIGGGVDMITACDIRLCSSDAKFSIRETKLSIIADLGTLQRISKIVGSGFARELALTGKDIDAKTAERFNLVTHVYPDHETLLTEGRKLALSIAQNSPLVVQATKLTLNHADDHTIDEGLYRVALQNAAFLKSDDLNESATAFFEKRQPIFKCNL</sequence>
<evidence type="ECO:0000313" key="7">
    <source>
        <dbReference type="EMBL" id="KAK5584703.1"/>
    </source>
</evidence>
<dbReference type="AlphaFoldDB" id="A0AAN7UMH0"/>
<evidence type="ECO:0000256" key="2">
    <source>
        <dbReference type="ARBA" id="ARBA00005254"/>
    </source>
</evidence>
<dbReference type="SUPFAM" id="SSF52096">
    <property type="entry name" value="ClpP/crotonase"/>
    <property type="match status" value="1"/>
</dbReference>
<dbReference type="GO" id="GO:0051750">
    <property type="term" value="F:delta(3,5)-delta(2,4)-dienoyl-CoA isomerase activity"/>
    <property type="evidence" value="ECO:0007669"/>
    <property type="project" value="TreeGrafter"/>
</dbReference>
<dbReference type="InterPro" id="IPR014748">
    <property type="entry name" value="Enoyl-CoA_hydra_C"/>
</dbReference>
<dbReference type="GO" id="GO:0006631">
    <property type="term" value="P:fatty acid metabolic process"/>
    <property type="evidence" value="ECO:0007669"/>
    <property type="project" value="UniProtKB-KW"/>
</dbReference>
<evidence type="ECO:0000256" key="6">
    <source>
        <dbReference type="RuleBase" id="RU003707"/>
    </source>
</evidence>
<proteinExistence type="inferred from homology"/>
<dbReference type="InterPro" id="IPR029045">
    <property type="entry name" value="ClpP/crotonase-like_dom_sf"/>
</dbReference>
<evidence type="ECO:0000256" key="1">
    <source>
        <dbReference type="ARBA" id="ARBA00005005"/>
    </source>
</evidence>
<evidence type="ECO:0000256" key="5">
    <source>
        <dbReference type="ARBA" id="ARBA00023235"/>
    </source>
</evidence>
<evidence type="ECO:0000313" key="8">
    <source>
        <dbReference type="Proteomes" id="UP001344447"/>
    </source>
</evidence>
<protein>
    <recommendedName>
        <fullName evidence="9">Delta(3,5)-Delta(2,4)-dienoyl-CoA isomerase, mitochondrial</fullName>
    </recommendedName>
</protein>
<dbReference type="InterPro" id="IPR045002">
    <property type="entry name" value="Ech1-like"/>
</dbReference>